<sequence length="96" mass="11313">MRFDLLRRDRTLRRLLITSFVMSILVFVAKAYEDRTDPVPTGYLYDLSSRYYHPDSDPTVLQKHPELKRALEAAYADGLLTKPELKRIEQLERDVD</sequence>
<comment type="caution">
    <text evidence="1">The sequence shown here is derived from an EMBL/GenBank/DDBJ whole genome shotgun (WGS) entry which is preliminary data.</text>
</comment>
<dbReference type="RefSeq" id="WP_078255336.1">
    <property type="nucleotide sequence ID" value="NZ_MUXT01000001.1"/>
</dbReference>
<reference evidence="1 2" key="1">
    <citation type="submission" date="2017-02" db="EMBL/GenBank/DDBJ databases">
        <title>Draft genome sequence of Moraxella canis CCUG 8415A type strain.</title>
        <authorList>
            <person name="Engstrom-Jakobsson H."/>
            <person name="Salva-Serra F."/>
            <person name="Thorell K."/>
            <person name="Gonzales-Siles L."/>
            <person name="Karlsson R."/>
            <person name="Boulund F."/>
            <person name="Engstrand L."/>
            <person name="Moore E."/>
        </authorList>
    </citation>
    <scope>NUCLEOTIDE SEQUENCE [LARGE SCALE GENOMIC DNA]</scope>
    <source>
        <strain evidence="1 2">CCUG 8415A</strain>
    </source>
</reference>
<evidence type="ECO:0000313" key="2">
    <source>
        <dbReference type="Proteomes" id="UP000190322"/>
    </source>
</evidence>
<proteinExistence type="predicted"/>
<name>A0A1S9ZQ30_9GAMM</name>
<accession>A0A1S9ZQ30</accession>
<dbReference type="Proteomes" id="UP000190322">
    <property type="component" value="Unassembled WGS sequence"/>
</dbReference>
<dbReference type="EMBL" id="MUXT01000001">
    <property type="protein sequence ID" value="OOR85478.1"/>
    <property type="molecule type" value="Genomic_DNA"/>
</dbReference>
<evidence type="ECO:0000313" key="1">
    <source>
        <dbReference type="EMBL" id="OOR85478.1"/>
    </source>
</evidence>
<organism evidence="1 2">
    <name type="scientific">Moraxella canis</name>
    <dbReference type="NCBI Taxonomy" id="90239"/>
    <lineage>
        <taxon>Bacteria</taxon>
        <taxon>Pseudomonadati</taxon>
        <taxon>Pseudomonadota</taxon>
        <taxon>Gammaproteobacteria</taxon>
        <taxon>Moraxellales</taxon>
        <taxon>Moraxellaceae</taxon>
        <taxon>Moraxella</taxon>
    </lineage>
</organism>
<dbReference type="AlphaFoldDB" id="A0A1S9ZQ30"/>
<protein>
    <submittedName>
        <fullName evidence="1">Uncharacterized protein</fullName>
    </submittedName>
</protein>
<gene>
    <name evidence="1" type="ORF">B0180_01425</name>
</gene>